<evidence type="ECO:0000313" key="2">
    <source>
        <dbReference type="Proteomes" id="UP001549200"/>
    </source>
</evidence>
<sequence length="189" mass="21443">MVKIGVSLKRGRQRDLYSLDEVAGRIMEAKSAILIYKRDKELRGTMTEQDTIKLLCECDAGTQMGVASLDEVLDYVSNKEFKQYLLDCKEDHQKVKEEIRSLLAEHHHEGKAPGPMAKSMSWLKTNVKLVLNESDETIADLMTDGCNMGIKSLNKYLNQYKAADEKSRAMAIRLIGLEEGLVKDIRMFL</sequence>
<dbReference type="Gene3D" id="1.20.1260.10">
    <property type="match status" value="1"/>
</dbReference>
<name>A0ABV2FTA8_9FIRM</name>
<accession>A0ABV2FTA8</accession>
<keyword evidence="2" id="KW-1185">Reference proteome</keyword>
<dbReference type="EMBL" id="JBEPLZ010000003">
    <property type="protein sequence ID" value="MET3569276.1"/>
    <property type="molecule type" value="Genomic_DNA"/>
</dbReference>
<protein>
    <submittedName>
        <fullName evidence="1">Uncharacterized protein</fullName>
    </submittedName>
</protein>
<proteinExistence type="predicted"/>
<dbReference type="InterPro" id="IPR012347">
    <property type="entry name" value="Ferritin-like"/>
</dbReference>
<evidence type="ECO:0000313" key="1">
    <source>
        <dbReference type="EMBL" id="MET3569276.1"/>
    </source>
</evidence>
<organism evidence="1 2">
    <name type="scientific">Enterocloster citroniae</name>
    <dbReference type="NCBI Taxonomy" id="358743"/>
    <lineage>
        <taxon>Bacteria</taxon>
        <taxon>Bacillati</taxon>
        <taxon>Bacillota</taxon>
        <taxon>Clostridia</taxon>
        <taxon>Lachnospirales</taxon>
        <taxon>Lachnospiraceae</taxon>
        <taxon>Enterocloster</taxon>
    </lineage>
</organism>
<reference evidence="1 2" key="1">
    <citation type="submission" date="2024-06" db="EMBL/GenBank/DDBJ databases">
        <title>Genomic Encyclopedia of Type Strains, Phase IV (KMG-IV): sequencing the most valuable type-strain genomes for metagenomic binning, comparative biology and taxonomic classification.</title>
        <authorList>
            <person name="Goeker M."/>
        </authorList>
    </citation>
    <scope>NUCLEOTIDE SEQUENCE [LARGE SCALE GENOMIC DNA]</scope>
    <source>
        <strain evidence="1 2">DSM 19261</strain>
    </source>
</reference>
<gene>
    <name evidence="1" type="ORF">ABID13_000899</name>
</gene>
<comment type="caution">
    <text evidence="1">The sequence shown here is derived from an EMBL/GenBank/DDBJ whole genome shotgun (WGS) entry which is preliminary data.</text>
</comment>
<dbReference type="Proteomes" id="UP001549200">
    <property type="component" value="Unassembled WGS sequence"/>
</dbReference>